<protein>
    <submittedName>
        <fullName evidence="1">Uncharacterized protein</fullName>
    </submittedName>
</protein>
<organism evidence="1 2">
    <name type="scientific">Porites lobata</name>
    <dbReference type="NCBI Taxonomy" id="104759"/>
    <lineage>
        <taxon>Eukaryota</taxon>
        <taxon>Metazoa</taxon>
        <taxon>Cnidaria</taxon>
        <taxon>Anthozoa</taxon>
        <taxon>Hexacorallia</taxon>
        <taxon>Scleractinia</taxon>
        <taxon>Fungiina</taxon>
        <taxon>Poritidae</taxon>
        <taxon>Porites</taxon>
    </lineage>
</organism>
<dbReference type="Proteomes" id="UP001159405">
    <property type="component" value="Unassembled WGS sequence"/>
</dbReference>
<keyword evidence="2" id="KW-1185">Reference proteome</keyword>
<sequence length="95" mass="10591">MDGTSVTSLCFKDVFKSLKNNWPVHCAKKSSPSVDSSLFIARLWNRGLVSVGFSKPSSVPRQTAVKQAKRQQYQRFADVPISVFEIFAQINKTGP</sequence>
<gene>
    <name evidence="1" type="ORF">PLOB_00013110</name>
</gene>
<feature type="non-terminal residue" evidence="1">
    <location>
        <position position="95"/>
    </location>
</feature>
<reference evidence="1 2" key="1">
    <citation type="submission" date="2022-05" db="EMBL/GenBank/DDBJ databases">
        <authorList>
            <consortium name="Genoscope - CEA"/>
            <person name="William W."/>
        </authorList>
    </citation>
    <scope>NUCLEOTIDE SEQUENCE [LARGE SCALE GENOMIC DNA]</scope>
</reference>
<comment type="caution">
    <text evidence="1">The sequence shown here is derived from an EMBL/GenBank/DDBJ whole genome shotgun (WGS) entry which is preliminary data.</text>
</comment>
<name>A0ABN8R016_9CNID</name>
<proteinExistence type="predicted"/>
<accession>A0ABN8R016</accession>
<dbReference type="EMBL" id="CALNXK010000175">
    <property type="protein sequence ID" value="CAH3172652.1"/>
    <property type="molecule type" value="Genomic_DNA"/>
</dbReference>
<evidence type="ECO:0000313" key="1">
    <source>
        <dbReference type="EMBL" id="CAH3172652.1"/>
    </source>
</evidence>
<evidence type="ECO:0000313" key="2">
    <source>
        <dbReference type="Proteomes" id="UP001159405"/>
    </source>
</evidence>